<feature type="signal peptide" evidence="1">
    <location>
        <begin position="1"/>
        <end position="18"/>
    </location>
</feature>
<dbReference type="InterPro" id="IPR005152">
    <property type="entry name" value="Lipase_secreted"/>
</dbReference>
<evidence type="ECO:0000313" key="3">
    <source>
        <dbReference type="Proteomes" id="UP000188836"/>
    </source>
</evidence>
<dbReference type="EMBL" id="MUMY01000020">
    <property type="protein sequence ID" value="ONM46830.1"/>
    <property type="molecule type" value="Genomic_DNA"/>
</dbReference>
<keyword evidence="3" id="KW-1185">Reference proteome</keyword>
<proteinExistence type="predicted"/>
<dbReference type="Gene3D" id="3.40.50.1820">
    <property type="entry name" value="alpha/beta hydrolase"/>
    <property type="match status" value="1"/>
</dbReference>
<comment type="caution">
    <text evidence="2">The sequence shown here is derived from an EMBL/GenBank/DDBJ whole genome shotgun (WGS) entry which is preliminary data.</text>
</comment>
<sequence length="459" mass="48479">MRAVVTALVAICVLPVAAATAQPPTREPVPPAAAPGELIPGLQEWIERVLPPPMIPQTPRDRVSQPGDMSPALAALHHAVLPSAVGDPLFDHWPADLADRLPGEVIEVRDITATAAPLLVVPVRRALLLKYRTSDAHGRPSFATATLAVPAAAWQGQGSRPVVVNNLPIDALGRDCTPGYSLAHGFSSHTSLTDFVPPTSQLALLRNYAVLVPDHEGPWMSYAEPYVGGYAVLDAIRAVRAHAPAEFAASRFGLVGYSGGAIATNGAVKLLGSYAPELVPVVAGAALGGVPADFELLTRSMNGNLASGVFMAAVLGIGRERPQILTHMNKLAQWVAISPMKDQCIGTFALPGVLHLPIEIAADVPDPLRSPVATEIYRVTAMADMRSATPLYIYHGDHEFWLPAEGARALFAEQCALGVPAVYRAVPGEHIIAGALGYPEAMIWLDDRLRGLPAPDECG</sequence>
<organism evidence="2 3">
    <name type="scientific">Nocardia donostiensis</name>
    <dbReference type="NCBI Taxonomy" id="1538463"/>
    <lineage>
        <taxon>Bacteria</taxon>
        <taxon>Bacillati</taxon>
        <taxon>Actinomycetota</taxon>
        <taxon>Actinomycetes</taxon>
        <taxon>Mycobacteriales</taxon>
        <taxon>Nocardiaceae</taxon>
        <taxon>Nocardia</taxon>
    </lineage>
</organism>
<accession>A0A1V2TBF1</accession>
<reference evidence="2 3" key="1">
    <citation type="journal article" date="2016" name="Antonie Van Leeuwenhoek">
        <title>Nocardia donostiensis sp. nov., isolated from human respiratory specimens.</title>
        <authorList>
            <person name="Ercibengoa M."/>
            <person name="Bell M."/>
            <person name="Marimon J.M."/>
            <person name="Humrighouse B."/>
            <person name="Klenk H.P."/>
            <person name="Potter G."/>
            <person name="Perez-Trallero E."/>
        </authorList>
    </citation>
    <scope>NUCLEOTIDE SEQUENCE [LARGE SCALE GENOMIC DNA]</scope>
    <source>
        <strain evidence="2 3">X1655</strain>
    </source>
</reference>
<keyword evidence="1" id="KW-0732">Signal</keyword>
<evidence type="ECO:0000313" key="2">
    <source>
        <dbReference type="EMBL" id="ONM46830.1"/>
    </source>
</evidence>
<dbReference type="GO" id="GO:0016042">
    <property type="term" value="P:lipid catabolic process"/>
    <property type="evidence" value="ECO:0007669"/>
    <property type="project" value="InterPro"/>
</dbReference>
<dbReference type="GO" id="GO:0004806">
    <property type="term" value="F:triacylglycerol lipase activity"/>
    <property type="evidence" value="ECO:0007669"/>
    <property type="project" value="InterPro"/>
</dbReference>
<dbReference type="SUPFAM" id="SSF53474">
    <property type="entry name" value="alpha/beta-Hydrolases"/>
    <property type="match status" value="1"/>
</dbReference>
<dbReference type="PANTHER" id="PTHR34853">
    <property type="match status" value="1"/>
</dbReference>
<dbReference type="PANTHER" id="PTHR34853:SF1">
    <property type="entry name" value="LIPASE 5"/>
    <property type="match status" value="1"/>
</dbReference>
<dbReference type="Pfam" id="PF03583">
    <property type="entry name" value="LIP"/>
    <property type="match status" value="1"/>
</dbReference>
<dbReference type="Gene3D" id="1.10.260.130">
    <property type="match status" value="1"/>
</dbReference>
<gene>
    <name evidence="2" type="ORF">B0T46_21365</name>
</gene>
<evidence type="ECO:0000256" key="1">
    <source>
        <dbReference type="SAM" id="SignalP"/>
    </source>
</evidence>
<dbReference type="InterPro" id="IPR029058">
    <property type="entry name" value="AB_hydrolase_fold"/>
</dbReference>
<dbReference type="Proteomes" id="UP000188836">
    <property type="component" value="Unassembled WGS sequence"/>
</dbReference>
<dbReference type="PIRSF" id="PIRSF029171">
    <property type="entry name" value="Esterase_LipA"/>
    <property type="match status" value="1"/>
</dbReference>
<dbReference type="AlphaFoldDB" id="A0A1V2TBF1"/>
<protein>
    <submittedName>
        <fullName evidence="2">Lipase</fullName>
    </submittedName>
</protein>
<feature type="chain" id="PRO_5038927199" evidence="1">
    <location>
        <begin position="19"/>
        <end position="459"/>
    </location>
</feature>
<dbReference type="STRING" id="1538463.B0T36_05765"/>
<name>A0A1V2TBF1_9NOCA</name>